<keyword evidence="2" id="KW-0812">Transmembrane</keyword>
<keyword evidence="2" id="KW-1133">Transmembrane helix</keyword>
<feature type="signal peptide" evidence="3">
    <location>
        <begin position="1"/>
        <end position="22"/>
    </location>
</feature>
<dbReference type="EMBL" id="KN822249">
    <property type="protein sequence ID" value="KIM51607.1"/>
    <property type="molecule type" value="Genomic_DNA"/>
</dbReference>
<evidence type="ECO:0000313" key="5">
    <source>
        <dbReference type="EMBL" id="KIM51607.1"/>
    </source>
</evidence>
<dbReference type="InterPro" id="IPR018466">
    <property type="entry name" value="Kre9/Knh1-like_N"/>
</dbReference>
<accession>A0A0C2ZFH6</accession>
<evidence type="ECO:0000256" key="1">
    <source>
        <dbReference type="ARBA" id="ARBA00022729"/>
    </source>
</evidence>
<reference evidence="5 6" key="1">
    <citation type="submission" date="2014-04" db="EMBL/GenBank/DDBJ databases">
        <authorList>
            <consortium name="DOE Joint Genome Institute"/>
            <person name="Kuo A."/>
            <person name="Kohler A."/>
            <person name="Nagy L.G."/>
            <person name="Floudas D."/>
            <person name="Copeland A."/>
            <person name="Barry K.W."/>
            <person name="Cichocki N."/>
            <person name="Veneault-Fourrey C."/>
            <person name="LaButti K."/>
            <person name="Lindquist E.A."/>
            <person name="Lipzen A."/>
            <person name="Lundell T."/>
            <person name="Morin E."/>
            <person name="Murat C."/>
            <person name="Sun H."/>
            <person name="Tunlid A."/>
            <person name="Henrissat B."/>
            <person name="Grigoriev I.V."/>
            <person name="Hibbett D.S."/>
            <person name="Martin F."/>
            <person name="Nordberg H.P."/>
            <person name="Cantor M.N."/>
            <person name="Hua S.X."/>
        </authorList>
    </citation>
    <scope>NUCLEOTIDE SEQUENCE [LARGE SCALE GENOMIC DNA]</scope>
    <source>
        <strain evidence="5 6">Foug A</strain>
    </source>
</reference>
<gene>
    <name evidence="5" type="ORF">SCLCIDRAFT_1224358</name>
</gene>
<dbReference type="InParanoid" id="A0A0C2ZFH6"/>
<name>A0A0C2ZFH6_9AGAM</name>
<evidence type="ECO:0000256" key="2">
    <source>
        <dbReference type="SAM" id="Phobius"/>
    </source>
</evidence>
<evidence type="ECO:0000313" key="6">
    <source>
        <dbReference type="Proteomes" id="UP000053989"/>
    </source>
</evidence>
<feature type="domain" description="Yeast cell wall synthesis Kre9/Knh1-like N-terminal" evidence="4">
    <location>
        <begin position="28"/>
        <end position="116"/>
    </location>
</feature>
<keyword evidence="6" id="KW-1185">Reference proteome</keyword>
<keyword evidence="2" id="KW-0472">Membrane</keyword>
<dbReference type="OrthoDB" id="2581067at2759"/>
<keyword evidence="1 3" id="KW-0732">Signal</keyword>
<dbReference type="Proteomes" id="UP000053989">
    <property type="component" value="Unassembled WGS sequence"/>
</dbReference>
<dbReference type="AlphaFoldDB" id="A0A0C2ZFH6"/>
<dbReference type="HOGENOM" id="CLU_115517_0_0_1"/>
<evidence type="ECO:0000259" key="4">
    <source>
        <dbReference type="Pfam" id="PF10342"/>
    </source>
</evidence>
<sequence>MLTPLILTLGLFFSSLTTTIHAYFIITQPGASASWANGSPYPVTWVKGREDGIDAFDIELMRLHTDGLYLVAKNVPSSYTSLNVFLQDVPAGDDYFLLCMNSTHGTTYAVSSRFTVTNSSSGNPKPVSAPTVTVSGTPDPLKLFATTLGPAANGVRGFLAGDERGVWGVLVVFGVTVVSGVWTLW</sequence>
<proteinExistence type="predicted"/>
<feature type="transmembrane region" description="Helical" evidence="2">
    <location>
        <begin position="165"/>
        <end position="184"/>
    </location>
</feature>
<reference evidence="6" key="2">
    <citation type="submission" date="2015-01" db="EMBL/GenBank/DDBJ databases">
        <title>Evolutionary Origins and Diversification of the Mycorrhizal Mutualists.</title>
        <authorList>
            <consortium name="DOE Joint Genome Institute"/>
            <consortium name="Mycorrhizal Genomics Consortium"/>
            <person name="Kohler A."/>
            <person name="Kuo A."/>
            <person name="Nagy L.G."/>
            <person name="Floudas D."/>
            <person name="Copeland A."/>
            <person name="Barry K.W."/>
            <person name="Cichocki N."/>
            <person name="Veneault-Fourrey C."/>
            <person name="LaButti K."/>
            <person name="Lindquist E.A."/>
            <person name="Lipzen A."/>
            <person name="Lundell T."/>
            <person name="Morin E."/>
            <person name="Murat C."/>
            <person name="Riley R."/>
            <person name="Ohm R."/>
            <person name="Sun H."/>
            <person name="Tunlid A."/>
            <person name="Henrissat B."/>
            <person name="Grigoriev I.V."/>
            <person name="Hibbett D.S."/>
            <person name="Martin F."/>
        </authorList>
    </citation>
    <scope>NUCLEOTIDE SEQUENCE [LARGE SCALE GENOMIC DNA]</scope>
    <source>
        <strain evidence="6">Foug A</strain>
    </source>
</reference>
<evidence type="ECO:0000256" key="3">
    <source>
        <dbReference type="SAM" id="SignalP"/>
    </source>
</evidence>
<feature type="chain" id="PRO_5002172043" description="Yeast cell wall synthesis Kre9/Knh1-like N-terminal domain-containing protein" evidence="3">
    <location>
        <begin position="23"/>
        <end position="185"/>
    </location>
</feature>
<dbReference type="STRING" id="1036808.A0A0C2ZFH6"/>
<protein>
    <recommendedName>
        <fullName evidence="4">Yeast cell wall synthesis Kre9/Knh1-like N-terminal domain-containing protein</fullName>
    </recommendedName>
</protein>
<organism evidence="5 6">
    <name type="scientific">Scleroderma citrinum Foug A</name>
    <dbReference type="NCBI Taxonomy" id="1036808"/>
    <lineage>
        <taxon>Eukaryota</taxon>
        <taxon>Fungi</taxon>
        <taxon>Dikarya</taxon>
        <taxon>Basidiomycota</taxon>
        <taxon>Agaricomycotina</taxon>
        <taxon>Agaricomycetes</taxon>
        <taxon>Agaricomycetidae</taxon>
        <taxon>Boletales</taxon>
        <taxon>Sclerodermatineae</taxon>
        <taxon>Sclerodermataceae</taxon>
        <taxon>Scleroderma</taxon>
    </lineage>
</organism>
<dbReference type="Pfam" id="PF10342">
    <property type="entry name" value="Kre9_KNH"/>
    <property type="match status" value="1"/>
</dbReference>